<dbReference type="InterPro" id="IPR022742">
    <property type="entry name" value="Hydrolase_4"/>
</dbReference>
<feature type="domain" description="Serine aminopeptidase S33" evidence="2">
    <location>
        <begin position="46"/>
        <end position="166"/>
    </location>
</feature>
<accession>A0A4V5NWH4</accession>
<dbReference type="PANTHER" id="PTHR43798:SF31">
    <property type="entry name" value="AB HYDROLASE SUPERFAMILY PROTEIN YCLE"/>
    <property type="match status" value="1"/>
</dbReference>
<dbReference type="Gene3D" id="3.40.50.1820">
    <property type="entry name" value="alpha/beta hydrolase"/>
    <property type="match status" value="1"/>
</dbReference>
<dbReference type="EMBL" id="SWDB01000035">
    <property type="protein sequence ID" value="TKB43649.1"/>
    <property type="molecule type" value="Genomic_DNA"/>
</dbReference>
<name>A0A4V5NWH4_9GAMM</name>
<dbReference type="InterPro" id="IPR029058">
    <property type="entry name" value="AB_hydrolase_fold"/>
</dbReference>
<reference evidence="3 4" key="1">
    <citation type="submission" date="2019-04" db="EMBL/GenBank/DDBJ databases">
        <title>Thalassotalea guangxiensis sp. nov., isolated from sediment of the coastal wetland.</title>
        <authorList>
            <person name="Zheng S."/>
            <person name="Zhang D."/>
        </authorList>
    </citation>
    <scope>NUCLEOTIDE SEQUENCE [LARGE SCALE GENOMIC DNA]</scope>
    <source>
        <strain evidence="3 4">ZS-4</strain>
    </source>
</reference>
<keyword evidence="1 3" id="KW-0378">Hydrolase</keyword>
<comment type="caution">
    <text evidence="3">The sequence shown here is derived from an EMBL/GenBank/DDBJ whole genome shotgun (WGS) entry which is preliminary data.</text>
</comment>
<dbReference type="SUPFAM" id="SSF53474">
    <property type="entry name" value="alpha/beta-Hydrolases"/>
    <property type="match status" value="1"/>
</dbReference>
<dbReference type="PANTHER" id="PTHR43798">
    <property type="entry name" value="MONOACYLGLYCEROL LIPASE"/>
    <property type="match status" value="1"/>
</dbReference>
<dbReference type="PIRSF" id="PIRSF037442">
    <property type="entry name" value="UCP037442_abhydr"/>
    <property type="match status" value="1"/>
</dbReference>
<dbReference type="Pfam" id="PF12146">
    <property type="entry name" value="Hydrolase_4"/>
    <property type="match status" value="1"/>
</dbReference>
<gene>
    <name evidence="3" type="ORF">E8M12_14355</name>
</gene>
<evidence type="ECO:0000313" key="4">
    <source>
        <dbReference type="Proteomes" id="UP000307999"/>
    </source>
</evidence>
<dbReference type="AlphaFoldDB" id="A0A4V5NWH4"/>
<dbReference type="InterPro" id="IPR050266">
    <property type="entry name" value="AB_hydrolase_sf"/>
</dbReference>
<sequence>MNASMTTSSVETSTSSIDGQKWQLHRLDGDSGYQIPVEAFLPLQNDVKASLLLLPAMGMAARYYRPFAEQLTKHNIAVYLLEQRGHGHSSMRPDRKCDYGFKEYLADIEVATSWLMQQHGDNQLNLMGHSLGGHLASCFTALHPEKVDKIILSGCASPYHRAFDRKTGLLLQGLYHSIPLMNKLLGFYHGEFTGFAGKESQQLMLDWRNLVKTNTYKAKGVDKDFEHQLKNFSGDVLSLQFSEDIYAPPIPSQLVLDKYTNASIEKITLTSDDLGFSADHFRWARKPEVSASAVKNWLMKKENLS</sequence>
<dbReference type="GO" id="GO:0016787">
    <property type="term" value="F:hydrolase activity"/>
    <property type="evidence" value="ECO:0007669"/>
    <property type="project" value="UniProtKB-KW"/>
</dbReference>
<evidence type="ECO:0000259" key="2">
    <source>
        <dbReference type="Pfam" id="PF12146"/>
    </source>
</evidence>
<dbReference type="Proteomes" id="UP000307999">
    <property type="component" value="Unassembled WGS sequence"/>
</dbReference>
<evidence type="ECO:0000256" key="1">
    <source>
        <dbReference type="ARBA" id="ARBA00022801"/>
    </source>
</evidence>
<proteinExistence type="predicted"/>
<dbReference type="GO" id="GO:0016020">
    <property type="term" value="C:membrane"/>
    <property type="evidence" value="ECO:0007669"/>
    <property type="project" value="TreeGrafter"/>
</dbReference>
<dbReference type="InterPro" id="IPR017208">
    <property type="entry name" value="UCP037442_abhydr"/>
</dbReference>
<keyword evidence="4" id="KW-1185">Reference proteome</keyword>
<dbReference type="OrthoDB" id="9785076at2"/>
<organism evidence="3 4">
    <name type="scientific">Thalassotalea mangrovi</name>
    <dbReference type="NCBI Taxonomy" id="2572245"/>
    <lineage>
        <taxon>Bacteria</taxon>
        <taxon>Pseudomonadati</taxon>
        <taxon>Pseudomonadota</taxon>
        <taxon>Gammaproteobacteria</taxon>
        <taxon>Alteromonadales</taxon>
        <taxon>Colwelliaceae</taxon>
        <taxon>Thalassotalea</taxon>
    </lineage>
</organism>
<protein>
    <submittedName>
        <fullName evidence="3">Alpha/beta fold hydrolase</fullName>
    </submittedName>
</protein>
<evidence type="ECO:0000313" key="3">
    <source>
        <dbReference type="EMBL" id="TKB43649.1"/>
    </source>
</evidence>